<dbReference type="CDD" id="cd00085">
    <property type="entry name" value="HNHc"/>
    <property type="match status" value="1"/>
</dbReference>
<dbReference type="GO" id="GO:0008270">
    <property type="term" value="F:zinc ion binding"/>
    <property type="evidence" value="ECO:0007669"/>
    <property type="project" value="InterPro"/>
</dbReference>
<dbReference type="SMART" id="SM00507">
    <property type="entry name" value="HNHc"/>
    <property type="match status" value="1"/>
</dbReference>
<sequence>MATVDWNLIFDNWGIKSVTPTDKSKQAYVLSAGQHAAVIDAGITPSLERPAKPFTVVTPLTPYEQSVKSSFYYSKRSAKADRDPEPRMGRELIRVWLQLHEEVLIGNIGQTLYAIKLDTVADMTTEEVTHEIARRSPSSMVLALALKATARPPKKFVNRSEFVRNPYVVSAAIHRAQNTCEMPSCIAKLFERDDGSSYLEVHHIVPLGEKGLDSLDNVAALCPDCHRQQHHSKDRVALRAKLKKHIKSVLVRWVRLQATKT</sequence>
<dbReference type="InterPro" id="IPR003615">
    <property type="entry name" value="HNH_nuc"/>
</dbReference>
<dbReference type="GO" id="GO:0003676">
    <property type="term" value="F:nucleic acid binding"/>
    <property type="evidence" value="ECO:0007669"/>
    <property type="project" value="InterPro"/>
</dbReference>
<protein>
    <recommendedName>
        <fullName evidence="1">HNH nuclease domain-containing protein</fullName>
    </recommendedName>
</protein>
<evidence type="ECO:0000259" key="1">
    <source>
        <dbReference type="SMART" id="SM00507"/>
    </source>
</evidence>
<evidence type="ECO:0000313" key="3">
    <source>
        <dbReference type="Proteomes" id="UP000285349"/>
    </source>
</evidence>
<dbReference type="GO" id="GO:0004519">
    <property type="term" value="F:endonuclease activity"/>
    <property type="evidence" value="ECO:0007669"/>
    <property type="project" value="InterPro"/>
</dbReference>
<accession>A0A423JU31</accession>
<dbReference type="Proteomes" id="UP000285349">
    <property type="component" value="Unassembled WGS sequence"/>
</dbReference>
<proteinExistence type="predicted"/>
<evidence type="ECO:0000313" key="2">
    <source>
        <dbReference type="EMBL" id="RON41211.1"/>
    </source>
</evidence>
<dbReference type="EMBL" id="MOBQ01000034">
    <property type="protein sequence ID" value="RON41211.1"/>
    <property type="molecule type" value="Genomic_DNA"/>
</dbReference>
<feature type="domain" description="HNH nuclease" evidence="1">
    <location>
        <begin position="167"/>
        <end position="227"/>
    </location>
</feature>
<dbReference type="Gene3D" id="1.10.30.50">
    <property type="match status" value="1"/>
</dbReference>
<name>A0A423JU31_9PSED</name>
<comment type="caution">
    <text evidence="2">The sequence shown here is derived from an EMBL/GenBank/DDBJ whole genome shotgun (WGS) entry which is preliminary data.</text>
</comment>
<reference evidence="2 3" key="1">
    <citation type="submission" date="2016-10" db="EMBL/GenBank/DDBJ databases">
        <title>Comparative genome analysis of multiple Pseudomonas spp. focuses on biocontrol and plant growth promoting traits.</title>
        <authorList>
            <person name="Tao X.-Y."/>
            <person name="Taylor C.G."/>
        </authorList>
    </citation>
    <scope>NUCLEOTIDE SEQUENCE [LARGE SCALE GENOMIC DNA]</scope>
    <source>
        <strain evidence="2 3">37A10</strain>
    </source>
</reference>
<dbReference type="RefSeq" id="WP_259741146.1">
    <property type="nucleotide sequence ID" value="NZ_MOBQ01000034.1"/>
</dbReference>
<gene>
    <name evidence="2" type="ORF">BK666_25125</name>
</gene>
<dbReference type="Pfam" id="PF01844">
    <property type="entry name" value="HNH"/>
    <property type="match status" value="1"/>
</dbReference>
<dbReference type="InterPro" id="IPR002711">
    <property type="entry name" value="HNH"/>
</dbReference>
<organism evidence="2 3">
    <name type="scientific">Pseudomonas frederiksbergensis</name>
    <dbReference type="NCBI Taxonomy" id="104087"/>
    <lineage>
        <taxon>Bacteria</taxon>
        <taxon>Pseudomonadati</taxon>
        <taxon>Pseudomonadota</taxon>
        <taxon>Gammaproteobacteria</taxon>
        <taxon>Pseudomonadales</taxon>
        <taxon>Pseudomonadaceae</taxon>
        <taxon>Pseudomonas</taxon>
    </lineage>
</organism>
<dbReference type="AlphaFoldDB" id="A0A423JU31"/>